<evidence type="ECO:0000313" key="2">
    <source>
        <dbReference type="EMBL" id="SVA52538.1"/>
    </source>
</evidence>
<gene>
    <name evidence="2" type="ORF">METZ01_LOCUS105392</name>
</gene>
<feature type="compositionally biased region" description="Polar residues" evidence="1">
    <location>
        <begin position="1"/>
        <end position="22"/>
    </location>
</feature>
<dbReference type="AlphaFoldDB" id="A0A381WK70"/>
<name>A0A381WK70_9ZZZZ</name>
<accession>A0A381WK70</accession>
<reference evidence="2" key="1">
    <citation type="submission" date="2018-05" db="EMBL/GenBank/DDBJ databases">
        <authorList>
            <person name="Lanie J.A."/>
            <person name="Ng W.-L."/>
            <person name="Kazmierczak K.M."/>
            <person name="Andrzejewski T.M."/>
            <person name="Davidsen T.M."/>
            <person name="Wayne K.J."/>
            <person name="Tettelin H."/>
            <person name="Glass J.I."/>
            <person name="Rusch D."/>
            <person name="Podicherti R."/>
            <person name="Tsui H.-C.T."/>
            <person name="Winkler M.E."/>
        </authorList>
    </citation>
    <scope>NUCLEOTIDE SEQUENCE</scope>
</reference>
<sequence>MNNVLPSSPQPQFAGTSGTNIFPRSIPVPLSPEGSN</sequence>
<proteinExistence type="predicted"/>
<feature type="non-terminal residue" evidence="2">
    <location>
        <position position="36"/>
    </location>
</feature>
<protein>
    <submittedName>
        <fullName evidence="2">Uncharacterized protein</fullName>
    </submittedName>
</protein>
<feature type="region of interest" description="Disordered" evidence="1">
    <location>
        <begin position="1"/>
        <end position="36"/>
    </location>
</feature>
<evidence type="ECO:0000256" key="1">
    <source>
        <dbReference type="SAM" id="MobiDB-lite"/>
    </source>
</evidence>
<organism evidence="2">
    <name type="scientific">marine metagenome</name>
    <dbReference type="NCBI Taxonomy" id="408172"/>
    <lineage>
        <taxon>unclassified sequences</taxon>
        <taxon>metagenomes</taxon>
        <taxon>ecological metagenomes</taxon>
    </lineage>
</organism>
<dbReference type="EMBL" id="UINC01011975">
    <property type="protein sequence ID" value="SVA52538.1"/>
    <property type="molecule type" value="Genomic_DNA"/>
</dbReference>